<dbReference type="Proteomes" id="UP000078599">
    <property type="component" value="Unassembled WGS sequence"/>
</dbReference>
<accession>A0ABM9T9E6</accession>
<gene>
    <name evidence="1" type="ORF">THICB1_90006</name>
</gene>
<comment type="caution">
    <text evidence="1">The sequence shown here is derived from an EMBL/GenBank/DDBJ whole genome shotgun (WGS) entry which is preliminary data.</text>
</comment>
<reference evidence="1 2" key="1">
    <citation type="submission" date="2015-03" db="EMBL/GenBank/DDBJ databases">
        <authorList>
            <person name="Regsiter A."/>
            <person name="william w."/>
        </authorList>
    </citation>
    <scope>NUCLEOTIDE SEQUENCE [LARGE SCALE GENOMIC DNA]</scope>
    <source>
        <strain evidence="1 2">CB1</strain>
    </source>
</reference>
<sequence>MYWKIQHRPVAVLKVMHPALQVAGINGPGEERLFSLLLCIKG</sequence>
<evidence type="ECO:0000313" key="2">
    <source>
        <dbReference type="Proteomes" id="UP000078599"/>
    </source>
</evidence>
<evidence type="ECO:0000313" key="1">
    <source>
        <dbReference type="EMBL" id="CQR39257.1"/>
    </source>
</evidence>
<keyword evidence="2" id="KW-1185">Reference proteome</keyword>
<organism evidence="1 2">
    <name type="scientific">Thiomonas arsenitoxydans (strain DSM 22701 / CIP 110005 / 3As)</name>
    <dbReference type="NCBI Taxonomy" id="426114"/>
    <lineage>
        <taxon>Bacteria</taxon>
        <taxon>Pseudomonadati</taxon>
        <taxon>Pseudomonadota</taxon>
        <taxon>Betaproteobacteria</taxon>
        <taxon>Burkholderiales</taxon>
        <taxon>Thiomonas</taxon>
    </lineage>
</organism>
<proteinExistence type="predicted"/>
<name>A0ABM9T9E6_THIA3</name>
<dbReference type="EMBL" id="CTRI01000031">
    <property type="protein sequence ID" value="CQR39257.1"/>
    <property type="molecule type" value="Genomic_DNA"/>
</dbReference>
<protein>
    <submittedName>
        <fullName evidence="1">Uncharacterized protein</fullName>
    </submittedName>
</protein>